<evidence type="ECO:0000256" key="11">
    <source>
        <dbReference type="ARBA" id="ARBA00023004"/>
    </source>
</evidence>
<evidence type="ECO:0000256" key="2">
    <source>
        <dbReference type="ARBA" id="ARBA00003690"/>
    </source>
</evidence>
<keyword evidence="18" id="KW-1185">Reference proteome</keyword>
<dbReference type="PANTHER" id="PTHR24291:SF189">
    <property type="entry name" value="CYTOCHROME P450 4C3-RELATED"/>
    <property type="match status" value="1"/>
</dbReference>
<sequence length="501" mass="57416">MDHVDSTGPQHQLQKYLLETVSIISLIWCLNHLWTRRKLYWYGFLLPGPVPLPLIGSSYALVGSSNDVLDNLVSLQDRWDTCKIWLRSTLFILVSNPRHIEIILNGPQSMDKDLFVYEPLTEVLGNGLVTAPGKIWKRHRRTIAPSFNQKILESFVRVFEEKAKLLGDKIGELVGEKGIDWYPVVARCTLDIVCETAMGVDMKVQSRNHRGIGECLATLMETANRKIFDIYYMNPVIWKLSNLKRTYDENIKYYFDITAEVIKQKKSELTDTRQEDHISPNKPAFLDLLLENSNFTEDELNAEIRTFLAAGTETTAASICAVLTTLGMFPDVQEKVYEEIVQVVGGDGYIEAGDLPRLKYTERVIKETLRLFPVAPVYARSIAQDVSLDGKVVPAGSAAVVLPIYVHRSPKYWKDPLKFDPDRFLPEESSKRHPCTYLPFSYGLRNCIGSKYALMSIKTILSTLIRRFRVYSEYKTVEEIELKLQMLLKFKDGFKISFEYR</sequence>
<feature type="binding site" description="axial binding residue" evidence="14">
    <location>
        <position position="447"/>
    </location>
    <ligand>
        <name>heme</name>
        <dbReference type="ChEBI" id="CHEBI:30413"/>
    </ligand>
    <ligandPart>
        <name>Fe</name>
        <dbReference type="ChEBI" id="CHEBI:18248"/>
    </ligandPart>
</feature>
<keyword evidence="12 15" id="KW-0503">Monooxygenase</keyword>
<evidence type="ECO:0000256" key="5">
    <source>
        <dbReference type="ARBA" id="ARBA00010617"/>
    </source>
</evidence>
<gene>
    <name evidence="17" type="ORF">PHYEVI_LOCUS4031</name>
</gene>
<dbReference type="Gene3D" id="1.10.630.10">
    <property type="entry name" value="Cytochrome P450"/>
    <property type="match status" value="1"/>
</dbReference>
<dbReference type="InterPro" id="IPR002401">
    <property type="entry name" value="Cyt_P450_E_grp-I"/>
</dbReference>
<evidence type="ECO:0000313" key="18">
    <source>
        <dbReference type="Proteomes" id="UP001153712"/>
    </source>
</evidence>
<evidence type="ECO:0000256" key="14">
    <source>
        <dbReference type="PIRSR" id="PIRSR602401-1"/>
    </source>
</evidence>
<keyword evidence="6 14" id="KW-0349">Heme</keyword>
<feature type="transmembrane region" description="Helical" evidence="16">
    <location>
        <begin position="16"/>
        <end position="34"/>
    </location>
</feature>
<feature type="transmembrane region" description="Helical" evidence="16">
    <location>
        <begin position="41"/>
        <end position="62"/>
    </location>
</feature>
<dbReference type="OrthoDB" id="1470350at2759"/>
<keyword evidence="7 14" id="KW-0479">Metal-binding</keyword>
<keyword evidence="8" id="KW-0256">Endoplasmic reticulum</keyword>
<keyword evidence="16" id="KW-1133">Transmembrane helix</keyword>
<comment type="function">
    <text evidence="2">May be involved in the metabolism of insect hormones and in the breakdown of synthetic insecticides.</text>
</comment>
<dbReference type="EMBL" id="OU900107">
    <property type="protein sequence ID" value="CAG9857629.1"/>
    <property type="molecule type" value="Genomic_DNA"/>
</dbReference>
<evidence type="ECO:0000256" key="7">
    <source>
        <dbReference type="ARBA" id="ARBA00022723"/>
    </source>
</evidence>
<proteinExistence type="inferred from homology"/>
<keyword evidence="16" id="KW-0812">Transmembrane</keyword>
<protein>
    <recommendedName>
        <fullName evidence="19">Cytochrome P450 monooxygenase</fullName>
    </recommendedName>
</protein>
<dbReference type="GO" id="GO:0004497">
    <property type="term" value="F:monooxygenase activity"/>
    <property type="evidence" value="ECO:0007669"/>
    <property type="project" value="UniProtKB-KW"/>
</dbReference>
<dbReference type="InterPro" id="IPR036396">
    <property type="entry name" value="Cyt_P450_sf"/>
</dbReference>
<dbReference type="Proteomes" id="UP001153712">
    <property type="component" value="Chromosome 14"/>
</dbReference>
<evidence type="ECO:0000256" key="15">
    <source>
        <dbReference type="RuleBase" id="RU000461"/>
    </source>
</evidence>
<evidence type="ECO:0000256" key="12">
    <source>
        <dbReference type="ARBA" id="ARBA00023033"/>
    </source>
</evidence>
<dbReference type="GO" id="GO:0005789">
    <property type="term" value="C:endoplasmic reticulum membrane"/>
    <property type="evidence" value="ECO:0007669"/>
    <property type="project" value="UniProtKB-SubCell"/>
</dbReference>
<evidence type="ECO:0000256" key="3">
    <source>
        <dbReference type="ARBA" id="ARBA00004174"/>
    </source>
</evidence>
<dbReference type="GO" id="GO:0020037">
    <property type="term" value="F:heme binding"/>
    <property type="evidence" value="ECO:0007669"/>
    <property type="project" value="InterPro"/>
</dbReference>
<evidence type="ECO:0000256" key="6">
    <source>
        <dbReference type="ARBA" id="ARBA00022617"/>
    </source>
</evidence>
<evidence type="ECO:0000256" key="10">
    <source>
        <dbReference type="ARBA" id="ARBA00023002"/>
    </source>
</evidence>
<keyword evidence="9" id="KW-0492">Microsome</keyword>
<keyword evidence="13 16" id="KW-0472">Membrane</keyword>
<evidence type="ECO:0000256" key="1">
    <source>
        <dbReference type="ARBA" id="ARBA00001971"/>
    </source>
</evidence>
<evidence type="ECO:0000256" key="16">
    <source>
        <dbReference type="SAM" id="Phobius"/>
    </source>
</evidence>
<evidence type="ECO:0008006" key="19">
    <source>
        <dbReference type="Google" id="ProtNLM"/>
    </source>
</evidence>
<dbReference type="GO" id="GO:0005506">
    <property type="term" value="F:iron ion binding"/>
    <property type="evidence" value="ECO:0007669"/>
    <property type="project" value="InterPro"/>
</dbReference>
<keyword evidence="10 15" id="KW-0560">Oxidoreductase</keyword>
<evidence type="ECO:0000256" key="4">
    <source>
        <dbReference type="ARBA" id="ARBA00004406"/>
    </source>
</evidence>
<comment type="similarity">
    <text evidence="5 15">Belongs to the cytochrome P450 family.</text>
</comment>
<evidence type="ECO:0000256" key="13">
    <source>
        <dbReference type="ARBA" id="ARBA00023136"/>
    </source>
</evidence>
<evidence type="ECO:0000256" key="8">
    <source>
        <dbReference type="ARBA" id="ARBA00022824"/>
    </source>
</evidence>
<evidence type="ECO:0000256" key="9">
    <source>
        <dbReference type="ARBA" id="ARBA00022848"/>
    </source>
</evidence>
<accession>A0A9N9XKP0</accession>
<dbReference type="InterPro" id="IPR001128">
    <property type="entry name" value="Cyt_P450"/>
</dbReference>
<name>A0A9N9XKP0_PHYSR</name>
<reference evidence="17" key="1">
    <citation type="submission" date="2022-01" db="EMBL/GenBank/DDBJ databases">
        <authorList>
            <person name="King R."/>
        </authorList>
    </citation>
    <scope>NUCLEOTIDE SEQUENCE</scope>
</reference>
<dbReference type="AlphaFoldDB" id="A0A9N9XKP0"/>
<dbReference type="PROSITE" id="PS00086">
    <property type="entry name" value="CYTOCHROME_P450"/>
    <property type="match status" value="1"/>
</dbReference>
<dbReference type="InterPro" id="IPR050196">
    <property type="entry name" value="Cytochrome_P450_Monoox"/>
</dbReference>
<organism evidence="17 18">
    <name type="scientific">Phyllotreta striolata</name>
    <name type="common">Striped flea beetle</name>
    <name type="synonym">Crioceris striolata</name>
    <dbReference type="NCBI Taxonomy" id="444603"/>
    <lineage>
        <taxon>Eukaryota</taxon>
        <taxon>Metazoa</taxon>
        <taxon>Ecdysozoa</taxon>
        <taxon>Arthropoda</taxon>
        <taxon>Hexapoda</taxon>
        <taxon>Insecta</taxon>
        <taxon>Pterygota</taxon>
        <taxon>Neoptera</taxon>
        <taxon>Endopterygota</taxon>
        <taxon>Coleoptera</taxon>
        <taxon>Polyphaga</taxon>
        <taxon>Cucujiformia</taxon>
        <taxon>Chrysomeloidea</taxon>
        <taxon>Chrysomelidae</taxon>
        <taxon>Galerucinae</taxon>
        <taxon>Alticini</taxon>
        <taxon>Phyllotreta</taxon>
    </lineage>
</organism>
<dbReference type="SUPFAM" id="SSF48264">
    <property type="entry name" value="Cytochrome P450"/>
    <property type="match status" value="1"/>
</dbReference>
<evidence type="ECO:0000313" key="17">
    <source>
        <dbReference type="EMBL" id="CAG9857629.1"/>
    </source>
</evidence>
<dbReference type="PRINTS" id="PR00385">
    <property type="entry name" value="P450"/>
</dbReference>
<dbReference type="Pfam" id="PF00067">
    <property type="entry name" value="p450"/>
    <property type="match status" value="1"/>
</dbReference>
<dbReference type="CDD" id="cd20628">
    <property type="entry name" value="CYP4"/>
    <property type="match status" value="1"/>
</dbReference>
<dbReference type="PANTHER" id="PTHR24291">
    <property type="entry name" value="CYTOCHROME P450 FAMILY 4"/>
    <property type="match status" value="1"/>
</dbReference>
<comment type="cofactor">
    <cofactor evidence="1 14">
        <name>heme</name>
        <dbReference type="ChEBI" id="CHEBI:30413"/>
    </cofactor>
</comment>
<dbReference type="GO" id="GO:0016705">
    <property type="term" value="F:oxidoreductase activity, acting on paired donors, with incorporation or reduction of molecular oxygen"/>
    <property type="evidence" value="ECO:0007669"/>
    <property type="project" value="InterPro"/>
</dbReference>
<dbReference type="PRINTS" id="PR00463">
    <property type="entry name" value="EP450I"/>
</dbReference>
<keyword evidence="11 14" id="KW-0408">Iron</keyword>
<comment type="subcellular location">
    <subcellularLocation>
        <location evidence="4">Endoplasmic reticulum membrane</location>
        <topology evidence="4">Peripheral membrane protein</topology>
    </subcellularLocation>
    <subcellularLocation>
        <location evidence="3">Microsome membrane</location>
        <topology evidence="3">Peripheral membrane protein</topology>
    </subcellularLocation>
</comment>
<dbReference type="InterPro" id="IPR017972">
    <property type="entry name" value="Cyt_P450_CS"/>
</dbReference>